<evidence type="ECO:0000313" key="14">
    <source>
        <dbReference type="EMBL" id="EGF15629.1"/>
    </source>
</evidence>
<keyword evidence="5" id="KW-0479">Metal-binding</keyword>
<dbReference type="Pfam" id="PF02875">
    <property type="entry name" value="Mur_ligase_C"/>
    <property type="match status" value="1"/>
</dbReference>
<dbReference type="GO" id="GO:0046872">
    <property type="term" value="F:metal ion binding"/>
    <property type="evidence" value="ECO:0007669"/>
    <property type="project" value="UniProtKB-KW"/>
</dbReference>
<evidence type="ECO:0000256" key="6">
    <source>
        <dbReference type="ARBA" id="ARBA00022741"/>
    </source>
</evidence>
<reference evidence="14 15" key="1">
    <citation type="submission" date="2011-02" db="EMBL/GenBank/DDBJ databases">
        <authorList>
            <person name="Muzny D."/>
            <person name="Qin X."/>
            <person name="Deng J."/>
            <person name="Jiang H."/>
            <person name="Liu Y."/>
            <person name="Qu J."/>
            <person name="Song X.-Z."/>
            <person name="Zhang L."/>
            <person name="Thornton R."/>
            <person name="Coyle M."/>
            <person name="Francisco L."/>
            <person name="Jackson L."/>
            <person name="Javaid M."/>
            <person name="Korchina V."/>
            <person name="Kovar C."/>
            <person name="Mata R."/>
            <person name="Mathew T."/>
            <person name="Ngo R."/>
            <person name="Nguyen L."/>
            <person name="Nguyen N."/>
            <person name="Okwuonu G."/>
            <person name="Ongeri F."/>
            <person name="Pham C."/>
            <person name="Simmons D."/>
            <person name="Wilczek-Boney K."/>
            <person name="Hale W."/>
            <person name="Jakkamsetti A."/>
            <person name="Pham P."/>
            <person name="Ruth R."/>
            <person name="San Lucas F."/>
            <person name="Warren J."/>
            <person name="Zhang J."/>
            <person name="Zhao Z."/>
            <person name="Zhou C."/>
            <person name="Zhu D."/>
            <person name="Lee S."/>
            <person name="Bess C."/>
            <person name="Blankenburg K."/>
            <person name="Forbes L."/>
            <person name="Fu Q."/>
            <person name="Gubbala S."/>
            <person name="Hirani K."/>
            <person name="Jayaseelan J.C."/>
            <person name="Lara F."/>
            <person name="Munidasa M."/>
            <person name="Palculict T."/>
            <person name="Patil S."/>
            <person name="Pu L.-L."/>
            <person name="Saada N."/>
            <person name="Tang L."/>
            <person name="Weissenberger G."/>
            <person name="Zhu Y."/>
            <person name="Hemphill L."/>
            <person name="Shang Y."/>
            <person name="Youmans B."/>
            <person name="Ayvaz T."/>
            <person name="Ross M."/>
            <person name="Santibanez J."/>
            <person name="Aqrawi P."/>
            <person name="Gross S."/>
            <person name="Joshi V."/>
            <person name="Fowler G."/>
            <person name="Nazareth L."/>
            <person name="Reid J."/>
            <person name="Worley K."/>
            <person name="Petrosino J."/>
            <person name="Highlander S."/>
            <person name="Gibbs R."/>
        </authorList>
    </citation>
    <scope>NUCLEOTIDE SEQUENCE [LARGE SCALE GENOMIC DNA]</scope>
    <source>
        <strain evidence="14 15">DSM 19965</strain>
    </source>
</reference>
<dbReference type="InterPro" id="IPR004101">
    <property type="entry name" value="Mur_ligase_C"/>
</dbReference>
<dbReference type="GO" id="GO:0004326">
    <property type="term" value="F:tetrahydrofolylpolyglutamate synthase activity"/>
    <property type="evidence" value="ECO:0007669"/>
    <property type="project" value="UniProtKB-EC"/>
</dbReference>
<name>F2BVV3_9FIRM</name>
<evidence type="ECO:0000313" key="15">
    <source>
        <dbReference type="Proteomes" id="UP000003503"/>
    </source>
</evidence>
<dbReference type="PANTHER" id="PTHR11136:SF0">
    <property type="entry name" value="DIHYDROFOLATE SYNTHETASE-RELATED"/>
    <property type="match status" value="1"/>
</dbReference>
<dbReference type="PROSITE" id="PS01012">
    <property type="entry name" value="FOLYLPOLYGLU_SYNT_2"/>
    <property type="match status" value="1"/>
</dbReference>
<protein>
    <recommendedName>
        <fullName evidence="3">tetrahydrofolate synthase</fullName>
        <ecNumber evidence="3">6.3.2.17</ecNumber>
    </recommendedName>
    <alternativeName>
        <fullName evidence="9">Tetrahydrofolylpolyglutamate synthase</fullName>
    </alternativeName>
</protein>
<dbReference type="EC" id="6.3.2.17" evidence="3"/>
<dbReference type="InterPro" id="IPR013221">
    <property type="entry name" value="Mur_ligase_cen"/>
</dbReference>
<keyword evidence="6 11" id="KW-0547">Nucleotide-binding</keyword>
<evidence type="ECO:0000256" key="1">
    <source>
        <dbReference type="ARBA" id="ARBA00001946"/>
    </source>
</evidence>
<dbReference type="InterPro" id="IPR036565">
    <property type="entry name" value="Mur-like_cat_sf"/>
</dbReference>
<dbReference type="PROSITE" id="PS01011">
    <property type="entry name" value="FOLYLPOLYGLU_SYNT_1"/>
    <property type="match status" value="1"/>
</dbReference>
<dbReference type="InterPro" id="IPR018109">
    <property type="entry name" value="Folylpolyglutamate_synth_CS"/>
</dbReference>
<feature type="domain" description="Mur ligase C-terminal" evidence="12">
    <location>
        <begin position="304"/>
        <end position="421"/>
    </location>
</feature>
<keyword evidence="15" id="KW-1185">Reference proteome</keyword>
<dbReference type="GO" id="GO:0005524">
    <property type="term" value="F:ATP binding"/>
    <property type="evidence" value="ECO:0007669"/>
    <property type="project" value="UniProtKB-KW"/>
</dbReference>
<evidence type="ECO:0000256" key="7">
    <source>
        <dbReference type="ARBA" id="ARBA00022840"/>
    </source>
</evidence>
<comment type="similarity">
    <text evidence="2 11">Belongs to the folylpolyglutamate synthase family.</text>
</comment>
<dbReference type="FunFam" id="3.40.1190.10:FF:000011">
    <property type="entry name" value="Folylpolyglutamate synthase/dihydrofolate synthase"/>
    <property type="match status" value="1"/>
</dbReference>
<dbReference type="Gene3D" id="3.40.1190.10">
    <property type="entry name" value="Mur-like, catalytic domain"/>
    <property type="match status" value="1"/>
</dbReference>
<dbReference type="EMBL" id="AFBB01000006">
    <property type="protein sequence ID" value="EGF15629.1"/>
    <property type="molecule type" value="Genomic_DNA"/>
</dbReference>
<feature type="domain" description="Mur ligase central" evidence="13">
    <location>
        <begin position="48"/>
        <end position="276"/>
    </location>
</feature>
<evidence type="ECO:0000256" key="4">
    <source>
        <dbReference type="ARBA" id="ARBA00022598"/>
    </source>
</evidence>
<dbReference type="Proteomes" id="UP000003503">
    <property type="component" value="Unassembled WGS sequence"/>
</dbReference>
<evidence type="ECO:0000256" key="3">
    <source>
        <dbReference type="ARBA" id="ARBA00013025"/>
    </source>
</evidence>
<dbReference type="Pfam" id="PF08245">
    <property type="entry name" value="Mur_ligase_M"/>
    <property type="match status" value="1"/>
</dbReference>
<evidence type="ECO:0000256" key="5">
    <source>
        <dbReference type="ARBA" id="ARBA00022723"/>
    </source>
</evidence>
<comment type="caution">
    <text evidence="14">The sequence shown here is derived from an EMBL/GenBank/DDBJ whole genome shotgun (WGS) entry which is preliminary data.</text>
</comment>
<gene>
    <name evidence="14" type="primary">folC</name>
    <name evidence="14" type="ORF">HMPREF9083_0320</name>
</gene>
<evidence type="ECO:0000256" key="11">
    <source>
        <dbReference type="PIRNR" id="PIRNR001563"/>
    </source>
</evidence>
<keyword evidence="7 11" id="KW-0067">ATP-binding</keyword>
<dbReference type="PANTHER" id="PTHR11136">
    <property type="entry name" value="FOLYLPOLYGLUTAMATE SYNTHASE-RELATED"/>
    <property type="match status" value="1"/>
</dbReference>
<organism evidence="14 15">
    <name type="scientific">Dialister micraerophilus DSM 19965</name>
    <dbReference type="NCBI Taxonomy" id="888062"/>
    <lineage>
        <taxon>Bacteria</taxon>
        <taxon>Bacillati</taxon>
        <taxon>Bacillota</taxon>
        <taxon>Negativicutes</taxon>
        <taxon>Veillonellales</taxon>
        <taxon>Veillonellaceae</taxon>
        <taxon>Dialister</taxon>
    </lineage>
</organism>
<dbReference type="SUPFAM" id="SSF53623">
    <property type="entry name" value="MurD-like peptide ligases, catalytic domain"/>
    <property type="match status" value="1"/>
</dbReference>
<dbReference type="GO" id="GO:0008841">
    <property type="term" value="F:dihydrofolate synthase activity"/>
    <property type="evidence" value="ECO:0007669"/>
    <property type="project" value="TreeGrafter"/>
</dbReference>
<dbReference type="GO" id="GO:0005737">
    <property type="term" value="C:cytoplasm"/>
    <property type="evidence" value="ECO:0007669"/>
    <property type="project" value="TreeGrafter"/>
</dbReference>
<dbReference type="SUPFAM" id="SSF53244">
    <property type="entry name" value="MurD-like peptide ligases, peptide-binding domain"/>
    <property type="match status" value="1"/>
</dbReference>
<comment type="cofactor">
    <cofactor evidence="1">
        <name>Mg(2+)</name>
        <dbReference type="ChEBI" id="CHEBI:18420"/>
    </cofactor>
</comment>
<dbReference type="eggNOG" id="COG0285">
    <property type="taxonomic scope" value="Bacteria"/>
</dbReference>
<comment type="catalytic activity">
    <reaction evidence="10">
        <text>(6S)-5,6,7,8-tetrahydrofolyl-(gamma-L-Glu)(n) + L-glutamate + ATP = (6S)-5,6,7,8-tetrahydrofolyl-(gamma-L-Glu)(n+1) + ADP + phosphate + H(+)</text>
        <dbReference type="Rhea" id="RHEA:10580"/>
        <dbReference type="Rhea" id="RHEA-COMP:14738"/>
        <dbReference type="Rhea" id="RHEA-COMP:14740"/>
        <dbReference type="ChEBI" id="CHEBI:15378"/>
        <dbReference type="ChEBI" id="CHEBI:29985"/>
        <dbReference type="ChEBI" id="CHEBI:30616"/>
        <dbReference type="ChEBI" id="CHEBI:43474"/>
        <dbReference type="ChEBI" id="CHEBI:141005"/>
        <dbReference type="ChEBI" id="CHEBI:456216"/>
        <dbReference type="EC" id="6.3.2.17"/>
    </reaction>
</comment>
<sequence>MEVFMTYENAIESLEKSLVFGIKPGMQRIKKLLELLDNPEKAYKVIHVTGTNGKGSVVAMITKILELSGIKTGRFTSPHLIEYTERFYSCGAYISKEKFAEMYEKVQKAVQIMKEEGHEQPTEFEMLTAMAFLYFKEENVEYTVVEVGMGGLLDSTNVVEPEISVITNVAMDHMKILGKDIKSIAEQKAGIIKEKKPVVTSATNEALSIISKEAEKKHSKIYVYNKDFAVDSVEVKNKGQMIKLKTDIKEISEKEQTIEIPLNGKYQSINAAIAWTTVKLLENKEKRITNESILKGFLSVIWHGRFEIFEIDGNTIILDGAHNFAGAKTLNETLNQKYKNKKRLVIFSSLKDKETQKILKLIVRENDTVFFVEAPTKRTRTFDELKKMTDSKHFEMPNVKTALDKALKISGKDNVIIVCGSLYILGDALKFINGESD</sequence>
<evidence type="ECO:0000256" key="8">
    <source>
        <dbReference type="ARBA" id="ARBA00022842"/>
    </source>
</evidence>
<dbReference type="HOGENOM" id="CLU_015869_1_2_9"/>
<keyword evidence="4 11" id="KW-0436">Ligase</keyword>
<dbReference type="PIRSF" id="PIRSF001563">
    <property type="entry name" value="Folylpolyglu_synth"/>
    <property type="match status" value="1"/>
</dbReference>
<dbReference type="NCBIfam" id="TIGR01499">
    <property type="entry name" value="folC"/>
    <property type="match status" value="1"/>
</dbReference>
<evidence type="ECO:0000256" key="10">
    <source>
        <dbReference type="ARBA" id="ARBA00047493"/>
    </source>
</evidence>
<evidence type="ECO:0000256" key="2">
    <source>
        <dbReference type="ARBA" id="ARBA00008276"/>
    </source>
</evidence>
<accession>F2BVV3</accession>
<dbReference type="Gene3D" id="3.90.190.20">
    <property type="entry name" value="Mur ligase, C-terminal domain"/>
    <property type="match status" value="1"/>
</dbReference>
<dbReference type="InterPro" id="IPR036615">
    <property type="entry name" value="Mur_ligase_C_dom_sf"/>
</dbReference>
<dbReference type="STRING" id="888062.HMPREF9083_0320"/>
<dbReference type="AlphaFoldDB" id="F2BVV3"/>
<evidence type="ECO:0000259" key="13">
    <source>
        <dbReference type="Pfam" id="PF08245"/>
    </source>
</evidence>
<proteinExistence type="inferred from homology"/>
<evidence type="ECO:0000256" key="9">
    <source>
        <dbReference type="ARBA" id="ARBA00030592"/>
    </source>
</evidence>
<keyword evidence="8" id="KW-0460">Magnesium</keyword>
<dbReference type="InterPro" id="IPR001645">
    <property type="entry name" value="Folylpolyglutamate_synth"/>
</dbReference>
<evidence type="ECO:0000259" key="12">
    <source>
        <dbReference type="Pfam" id="PF02875"/>
    </source>
</evidence>